<keyword evidence="2" id="KW-0479">Metal-binding</keyword>
<dbReference type="EMBL" id="BAABRN010000057">
    <property type="protein sequence ID" value="GAA5503620.1"/>
    <property type="molecule type" value="Genomic_DNA"/>
</dbReference>
<evidence type="ECO:0000313" key="7">
    <source>
        <dbReference type="Proteomes" id="UP001458946"/>
    </source>
</evidence>
<evidence type="ECO:0000256" key="3">
    <source>
        <dbReference type="ARBA" id="ARBA00023004"/>
    </source>
</evidence>
<evidence type="ECO:0000256" key="1">
    <source>
        <dbReference type="ARBA" id="ARBA00022714"/>
    </source>
</evidence>
<dbReference type="Pfam" id="PF06902">
    <property type="entry name" value="Fer4_19"/>
    <property type="match status" value="1"/>
</dbReference>
<keyword evidence="4" id="KW-0411">Iron-sulfur</keyword>
<dbReference type="RefSeq" id="WP_353543591.1">
    <property type="nucleotide sequence ID" value="NZ_BAABRN010000057.1"/>
</dbReference>
<dbReference type="InterPro" id="IPR018967">
    <property type="entry name" value="FeS-contain_CDGSH-typ"/>
</dbReference>
<comment type="caution">
    <text evidence="6">The sequence shown here is derived from an EMBL/GenBank/DDBJ whole genome shotgun (WGS) entry which is preliminary data.</text>
</comment>
<evidence type="ECO:0000259" key="5">
    <source>
        <dbReference type="SMART" id="SM00704"/>
    </source>
</evidence>
<gene>
    <name evidence="6" type="ORF">Dxin01_03379</name>
</gene>
<keyword evidence="7" id="KW-1185">Reference proteome</keyword>
<feature type="domain" description="Iron-binding zinc finger CDGSH type" evidence="5">
    <location>
        <begin position="107"/>
        <end position="142"/>
    </location>
</feature>
<dbReference type="InterPro" id="IPR042216">
    <property type="entry name" value="MitoNEET_CISD"/>
</dbReference>
<keyword evidence="1" id="KW-0001">2Fe-2S</keyword>
<evidence type="ECO:0000256" key="4">
    <source>
        <dbReference type="ARBA" id="ARBA00023014"/>
    </source>
</evidence>
<proteinExistence type="predicted"/>
<name>A0ABP9VGA5_9DEIO</name>
<dbReference type="SMART" id="SM00704">
    <property type="entry name" value="ZnF_CDGSH"/>
    <property type="match status" value="1"/>
</dbReference>
<evidence type="ECO:0000256" key="2">
    <source>
        <dbReference type="ARBA" id="ARBA00022723"/>
    </source>
</evidence>
<dbReference type="Proteomes" id="UP001458946">
    <property type="component" value="Unassembled WGS sequence"/>
</dbReference>
<reference evidence="6 7" key="1">
    <citation type="submission" date="2024-02" db="EMBL/GenBank/DDBJ databases">
        <title>Deinococcus xinjiangensis NBRC 107630.</title>
        <authorList>
            <person name="Ichikawa N."/>
            <person name="Katano-Makiyama Y."/>
            <person name="Hidaka K."/>
        </authorList>
    </citation>
    <scope>NUCLEOTIDE SEQUENCE [LARGE SCALE GENOMIC DNA]</scope>
    <source>
        <strain evidence="6 7">NBRC 107630</strain>
    </source>
</reference>
<protein>
    <recommendedName>
        <fullName evidence="5">Iron-binding zinc finger CDGSH type domain-containing protein</fullName>
    </recommendedName>
</protein>
<dbReference type="Gene3D" id="3.40.5.90">
    <property type="entry name" value="CDGSH iron-sulfur domain, mitoNEET-type"/>
    <property type="match status" value="1"/>
</dbReference>
<accession>A0ABP9VGA5</accession>
<sequence length="144" mass="15531">MTEPQQPTNSDLSQGRAYTAPQITVYYDAKRCCHVANCVRGLPAVFNPEQRPWIQASAAPAEEVARVVMTCPTGALHYVLEGGAPEQPDTPTRIMPAPDGPLIVRGNLLIGDQPETRAALCRCGQSGNKPYCDGTHAKVGWKSE</sequence>
<evidence type="ECO:0000313" key="6">
    <source>
        <dbReference type="EMBL" id="GAA5503620.1"/>
    </source>
</evidence>
<dbReference type="Pfam" id="PF09360">
    <property type="entry name" value="zf-CDGSH"/>
    <property type="match status" value="1"/>
</dbReference>
<organism evidence="6 7">
    <name type="scientific">Deinococcus xinjiangensis</name>
    <dbReference type="NCBI Taxonomy" id="457454"/>
    <lineage>
        <taxon>Bacteria</taxon>
        <taxon>Thermotogati</taxon>
        <taxon>Deinococcota</taxon>
        <taxon>Deinococci</taxon>
        <taxon>Deinococcales</taxon>
        <taxon>Deinococcaceae</taxon>
        <taxon>Deinococcus</taxon>
    </lineage>
</organism>
<keyword evidence="3" id="KW-0408">Iron</keyword>
<dbReference type="InterPro" id="IPR010693">
    <property type="entry name" value="Divergent_4Fe-4S_mono-cluster"/>
</dbReference>